<dbReference type="Proteomes" id="UP000428260">
    <property type="component" value="Chromosome"/>
</dbReference>
<dbReference type="InterPro" id="IPR036388">
    <property type="entry name" value="WH-like_DNA-bd_sf"/>
</dbReference>
<dbReference type="KEGG" id="mcos:GM418_23555"/>
<evidence type="ECO:0000259" key="10">
    <source>
        <dbReference type="SMART" id="SM00421"/>
    </source>
</evidence>
<comment type="similarity">
    <text evidence="5">Belongs to the Rap family.</text>
</comment>
<keyword evidence="7" id="KW-0175">Coiled coil</keyword>
<comment type="subcellular location">
    <subcellularLocation>
        <location evidence="1">Cytoplasm</location>
    </subcellularLocation>
</comment>
<sequence length="648" mass="75237">MTLSLRFFLILCCIAVTYISRANPENPEKNAGQGNEQTKTNADNKNVANWIDSLNNRVINNSINIYDPDKFLKSIIKDTSRLLTYWEYSKANKNSEAESFVLNMLGKNKLNNSDYSKAIQYHQKAFDAALRSKNDYLEALSLNMMGVVYRRMSAVKTALEYYMRALKTAQESNNTDEYMLKSMAISNEGIGGLFRMLEQYESAIEYYKSSLQYEEQLGSLLGMAIDNHNIGKTYGLLGDYESAIFYHNRSLEYNQQLNSVLGKAICYNSLGNISMHQNEYDKAYNLFVPALKMAKQAGDSTYIVNSYTNLGWYHLTQHQNDSANIFFQYAIAISKRIGYKAALLKSYNMLSELEQQRSNYKKALSYFMEANKYKDSIANDKNRQYIADLTILNDIENQKRKIEKLEYKDQLNKKNQKNKNIVIVLLGLVALILVSLILQGIQTNKKNKLIHRQKEDMFKMQLELKVLQNERLLAENKQKESEKQLLKSELEANELTRQSEIKAMQKEIDHKNRELTTAAAYAIKKSESMRAFLDNIDRLKVQHNNSETLDKLRRDIEKQMDPDSDWDNFSLYFEEVHPNYFRNLKKKHPNLTKNELRLCSYLIMNLSNKEIALLLYISADTVQKAKYRLKKKLLLSSNDSLFDYLLTV</sequence>
<dbReference type="EMBL" id="CP046401">
    <property type="protein sequence ID" value="QGY46528.1"/>
    <property type="molecule type" value="Genomic_DNA"/>
</dbReference>
<keyword evidence="12" id="KW-1185">Reference proteome</keyword>
<feature type="signal peptide" evidence="9">
    <location>
        <begin position="1"/>
        <end position="22"/>
    </location>
</feature>
<gene>
    <name evidence="11" type="ORF">GM418_23555</name>
</gene>
<keyword evidence="2" id="KW-0963">Cytoplasm</keyword>
<evidence type="ECO:0000256" key="1">
    <source>
        <dbReference type="ARBA" id="ARBA00004496"/>
    </source>
</evidence>
<dbReference type="AlphaFoldDB" id="A0A6I6JZD7"/>
<dbReference type="GO" id="GO:0005737">
    <property type="term" value="C:cytoplasm"/>
    <property type="evidence" value="ECO:0007669"/>
    <property type="project" value="UniProtKB-SubCell"/>
</dbReference>
<feature type="chain" id="PRO_5026143227" evidence="9">
    <location>
        <begin position="23"/>
        <end position="648"/>
    </location>
</feature>
<accession>A0A6I6JZD7</accession>
<evidence type="ECO:0000313" key="11">
    <source>
        <dbReference type="EMBL" id="QGY46528.1"/>
    </source>
</evidence>
<keyword evidence="4 6" id="KW-0802">TPR repeat</keyword>
<evidence type="ECO:0000256" key="5">
    <source>
        <dbReference type="ARBA" id="ARBA00038253"/>
    </source>
</evidence>
<dbReference type="InterPro" id="IPR011990">
    <property type="entry name" value="TPR-like_helical_dom_sf"/>
</dbReference>
<dbReference type="GO" id="GO:0003677">
    <property type="term" value="F:DNA binding"/>
    <property type="evidence" value="ECO:0007669"/>
    <property type="project" value="InterPro"/>
</dbReference>
<dbReference type="GO" id="GO:0006355">
    <property type="term" value="P:regulation of DNA-templated transcription"/>
    <property type="evidence" value="ECO:0007669"/>
    <property type="project" value="InterPro"/>
</dbReference>
<feature type="coiled-coil region" evidence="7">
    <location>
        <begin position="450"/>
        <end position="498"/>
    </location>
</feature>
<protein>
    <submittedName>
        <fullName evidence="11">Tetratricopeptide repeat protein</fullName>
    </submittedName>
</protein>
<dbReference type="InterPro" id="IPR019734">
    <property type="entry name" value="TPR_rpt"/>
</dbReference>
<dbReference type="Gene3D" id="1.10.10.10">
    <property type="entry name" value="Winged helix-like DNA-binding domain superfamily/Winged helix DNA-binding domain"/>
    <property type="match status" value="1"/>
</dbReference>
<proteinExistence type="inferred from homology"/>
<evidence type="ECO:0000256" key="2">
    <source>
        <dbReference type="ARBA" id="ARBA00022490"/>
    </source>
</evidence>
<keyword evidence="8" id="KW-0472">Membrane</keyword>
<evidence type="ECO:0000256" key="3">
    <source>
        <dbReference type="ARBA" id="ARBA00022737"/>
    </source>
</evidence>
<evidence type="ECO:0000256" key="9">
    <source>
        <dbReference type="SAM" id="SignalP"/>
    </source>
</evidence>
<dbReference type="SUPFAM" id="SSF46894">
    <property type="entry name" value="C-terminal effector domain of the bipartite response regulators"/>
    <property type="match status" value="1"/>
</dbReference>
<evidence type="ECO:0000256" key="7">
    <source>
        <dbReference type="SAM" id="Coils"/>
    </source>
</evidence>
<feature type="transmembrane region" description="Helical" evidence="8">
    <location>
        <begin position="421"/>
        <end position="441"/>
    </location>
</feature>
<dbReference type="InterPro" id="IPR051476">
    <property type="entry name" value="Bac_ResReg_Asp_Phosphatase"/>
</dbReference>
<dbReference type="Gene3D" id="1.25.40.10">
    <property type="entry name" value="Tetratricopeptide repeat domain"/>
    <property type="match status" value="3"/>
</dbReference>
<dbReference type="Pfam" id="PF13424">
    <property type="entry name" value="TPR_12"/>
    <property type="match status" value="3"/>
</dbReference>
<keyword evidence="3" id="KW-0677">Repeat</keyword>
<dbReference type="PANTHER" id="PTHR46630:SF1">
    <property type="entry name" value="TETRATRICOPEPTIDE REPEAT PROTEIN 29"/>
    <property type="match status" value="1"/>
</dbReference>
<dbReference type="RefSeq" id="WP_158869659.1">
    <property type="nucleotide sequence ID" value="NZ_CP046401.1"/>
</dbReference>
<reference evidence="11 12" key="1">
    <citation type="submission" date="2019-11" db="EMBL/GenBank/DDBJ databases">
        <authorList>
            <person name="Zheng R.K."/>
            <person name="Sun C.M."/>
        </authorList>
    </citation>
    <scope>NUCLEOTIDE SEQUENCE [LARGE SCALE GENOMIC DNA]</scope>
    <source>
        <strain evidence="11 12">WC007</strain>
    </source>
</reference>
<dbReference type="PANTHER" id="PTHR46630">
    <property type="entry name" value="TETRATRICOPEPTIDE REPEAT PROTEIN 29"/>
    <property type="match status" value="1"/>
</dbReference>
<evidence type="ECO:0000313" key="12">
    <source>
        <dbReference type="Proteomes" id="UP000428260"/>
    </source>
</evidence>
<keyword evidence="9" id="KW-0732">Signal</keyword>
<feature type="domain" description="HTH luxR-type" evidence="10">
    <location>
        <begin position="588"/>
        <end position="645"/>
    </location>
</feature>
<feature type="repeat" description="TPR" evidence="6">
    <location>
        <begin position="264"/>
        <end position="297"/>
    </location>
</feature>
<keyword evidence="8" id="KW-1133">Transmembrane helix</keyword>
<evidence type="ECO:0000256" key="4">
    <source>
        <dbReference type="ARBA" id="ARBA00022803"/>
    </source>
</evidence>
<dbReference type="InterPro" id="IPR000792">
    <property type="entry name" value="Tscrpt_reg_LuxR_C"/>
</dbReference>
<evidence type="ECO:0000256" key="6">
    <source>
        <dbReference type="PROSITE-ProRule" id="PRU00339"/>
    </source>
</evidence>
<feature type="repeat" description="TPR" evidence="6">
    <location>
        <begin position="139"/>
        <end position="172"/>
    </location>
</feature>
<dbReference type="SMART" id="SM00028">
    <property type="entry name" value="TPR"/>
    <property type="match status" value="7"/>
</dbReference>
<keyword evidence="8" id="KW-0812">Transmembrane</keyword>
<dbReference type="InterPro" id="IPR016032">
    <property type="entry name" value="Sig_transdc_resp-reg_C-effctor"/>
</dbReference>
<name>A0A6I6JZD7_9BACT</name>
<dbReference type="SMART" id="SM00421">
    <property type="entry name" value="HTH_LUXR"/>
    <property type="match status" value="1"/>
</dbReference>
<evidence type="ECO:0000256" key="8">
    <source>
        <dbReference type="SAM" id="Phobius"/>
    </source>
</evidence>
<organism evidence="11 12">
    <name type="scientific">Maribellus comscasis</name>
    <dbReference type="NCBI Taxonomy" id="2681766"/>
    <lineage>
        <taxon>Bacteria</taxon>
        <taxon>Pseudomonadati</taxon>
        <taxon>Bacteroidota</taxon>
        <taxon>Bacteroidia</taxon>
        <taxon>Marinilabiliales</taxon>
        <taxon>Prolixibacteraceae</taxon>
        <taxon>Maribellus</taxon>
    </lineage>
</organism>
<dbReference type="PROSITE" id="PS50005">
    <property type="entry name" value="TPR"/>
    <property type="match status" value="2"/>
</dbReference>
<dbReference type="SUPFAM" id="SSF48452">
    <property type="entry name" value="TPR-like"/>
    <property type="match status" value="1"/>
</dbReference>